<dbReference type="AlphaFoldDB" id="A0A418IC80"/>
<reference evidence="2 3" key="1">
    <citation type="journal article" date="2016" name="Front. Microbiol.">
        <title>Comprehensive Phylogenetic Analysis of Bovine Non-aureus Staphylococci Species Based on Whole-Genome Sequencing.</title>
        <authorList>
            <person name="Naushad S."/>
            <person name="Barkema H.W."/>
            <person name="Luby C."/>
            <person name="Condas L.A."/>
            <person name="Nobrega D.B."/>
            <person name="Carson D.A."/>
            <person name="De Buck J."/>
        </authorList>
    </citation>
    <scope>NUCLEOTIDE SEQUENCE [LARGE SCALE GENOMIC DNA]</scope>
    <source>
        <strain evidence="2 3">SNUC 4554</strain>
    </source>
</reference>
<dbReference type="PANTHER" id="PTHR42879">
    <property type="entry name" value="3-OXOACYL-(ACYL-CARRIER-PROTEIN) REDUCTASE"/>
    <property type="match status" value="1"/>
</dbReference>
<dbReference type="OrthoDB" id="9803333at2"/>
<accession>A0A418IC80</accession>
<evidence type="ECO:0000256" key="1">
    <source>
        <dbReference type="ARBA" id="ARBA00006484"/>
    </source>
</evidence>
<dbReference type="SUPFAM" id="SSF51735">
    <property type="entry name" value="NAD(P)-binding Rossmann-fold domains"/>
    <property type="match status" value="1"/>
</dbReference>
<dbReference type="PANTHER" id="PTHR42879:SF2">
    <property type="entry name" value="3-OXOACYL-[ACYL-CARRIER-PROTEIN] REDUCTASE FABG"/>
    <property type="match status" value="1"/>
</dbReference>
<evidence type="ECO:0000313" key="3">
    <source>
        <dbReference type="Proteomes" id="UP000286317"/>
    </source>
</evidence>
<comment type="caution">
    <text evidence="2">The sequence shown here is derived from an EMBL/GenBank/DDBJ whole genome shotgun (WGS) entry which is preliminary data.</text>
</comment>
<evidence type="ECO:0000313" key="2">
    <source>
        <dbReference type="EMBL" id="RIM97006.1"/>
    </source>
</evidence>
<dbReference type="InterPro" id="IPR002347">
    <property type="entry name" value="SDR_fam"/>
</dbReference>
<dbReference type="PRINTS" id="PR00081">
    <property type="entry name" value="GDHRDH"/>
</dbReference>
<dbReference type="Gene3D" id="3.40.50.720">
    <property type="entry name" value="NAD(P)-binding Rossmann-like Domain"/>
    <property type="match status" value="1"/>
</dbReference>
<protein>
    <submittedName>
        <fullName evidence="2">SDR family oxidoreductase</fullName>
    </submittedName>
</protein>
<comment type="similarity">
    <text evidence="1">Belongs to the short-chain dehydrogenases/reductases (SDR) family.</text>
</comment>
<dbReference type="PRINTS" id="PR00080">
    <property type="entry name" value="SDRFAMILY"/>
</dbReference>
<dbReference type="Pfam" id="PF13561">
    <property type="entry name" value="adh_short_C2"/>
    <property type="match status" value="1"/>
</dbReference>
<gene>
    <name evidence="2" type="ORF">BU112_13320</name>
</gene>
<proteinExistence type="inferred from homology"/>
<sequence length="248" mass="26977">MYNKEIRVKLKRIGLGITKSYAKEGAKLSLNIYRMDSEEIDSLINELKNINNTKVIVTKGDTTDENTEKELIDKTIATFGKIVILVNNAGMVCESPVQDMTSEMWNKMINIDLSSAFLTTRSVAPHMISRKSGRIINITYQTAQIGTLNMSHYAAAKAVVIGFAKSIALELGQYGITANCVAPSPTEAELFDSVSGNFKNNKKADLALPHFAKVEEVAASAVFLAADPDGNAYTGQTLGPNSENVMFS</sequence>
<dbReference type="CDD" id="cd05233">
    <property type="entry name" value="SDR_c"/>
    <property type="match status" value="1"/>
</dbReference>
<name>A0A418IC80_9STAP</name>
<dbReference type="Proteomes" id="UP000286317">
    <property type="component" value="Unassembled WGS sequence"/>
</dbReference>
<dbReference type="RefSeq" id="WP_119584564.1">
    <property type="nucleotide sequence ID" value="NZ_JBQJCQ010000001.1"/>
</dbReference>
<dbReference type="EMBL" id="QXUF01000139">
    <property type="protein sequence ID" value="RIM97006.1"/>
    <property type="molecule type" value="Genomic_DNA"/>
</dbReference>
<dbReference type="InterPro" id="IPR036291">
    <property type="entry name" value="NAD(P)-bd_dom_sf"/>
</dbReference>
<dbReference type="InterPro" id="IPR050259">
    <property type="entry name" value="SDR"/>
</dbReference>
<keyword evidence="3" id="KW-1185">Reference proteome</keyword>
<organism evidence="2 3">
    <name type="scientific">Staphylococcus shinii</name>
    <dbReference type="NCBI Taxonomy" id="2912228"/>
    <lineage>
        <taxon>Bacteria</taxon>
        <taxon>Bacillati</taxon>
        <taxon>Bacillota</taxon>
        <taxon>Bacilli</taxon>
        <taxon>Bacillales</taxon>
        <taxon>Staphylococcaceae</taxon>
        <taxon>Staphylococcus</taxon>
    </lineage>
</organism>